<accession>A0A8S9KYD9</accession>
<evidence type="ECO:0000256" key="9">
    <source>
        <dbReference type="SAM" id="Phobius"/>
    </source>
</evidence>
<dbReference type="InterPro" id="IPR015720">
    <property type="entry name" value="Emp24-like"/>
</dbReference>
<dbReference type="PANTHER" id="PTHR22811">
    <property type="entry name" value="TRANSMEMBRANE EMP24 DOMAIN-CONTAINING PROTEIN"/>
    <property type="match status" value="1"/>
</dbReference>
<evidence type="ECO:0000256" key="2">
    <source>
        <dbReference type="ARBA" id="ARBA00007104"/>
    </source>
</evidence>
<evidence type="ECO:0000313" key="12">
    <source>
        <dbReference type="EMBL" id="KAF2598671.1"/>
    </source>
</evidence>
<dbReference type="InterPro" id="IPR009038">
    <property type="entry name" value="GOLD_dom"/>
</dbReference>
<evidence type="ECO:0000256" key="7">
    <source>
        <dbReference type="ARBA" id="ARBA00023136"/>
    </source>
</evidence>
<protein>
    <recommendedName>
        <fullName evidence="11">GOLD domain-containing protein</fullName>
    </recommendedName>
</protein>
<evidence type="ECO:0000259" key="11">
    <source>
        <dbReference type="PROSITE" id="PS50866"/>
    </source>
</evidence>
<keyword evidence="3 8" id="KW-0812">Transmembrane</keyword>
<proteinExistence type="inferred from homology"/>
<evidence type="ECO:0000256" key="10">
    <source>
        <dbReference type="SAM" id="SignalP"/>
    </source>
</evidence>
<evidence type="ECO:0000256" key="6">
    <source>
        <dbReference type="ARBA" id="ARBA00023054"/>
    </source>
</evidence>
<gene>
    <name evidence="12" type="ORF">F2Q68_00011400</name>
</gene>
<evidence type="ECO:0000256" key="4">
    <source>
        <dbReference type="ARBA" id="ARBA00022729"/>
    </source>
</evidence>
<feature type="transmembrane region" description="Helical" evidence="9">
    <location>
        <begin position="200"/>
        <end position="220"/>
    </location>
</feature>
<feature type="chain" id="PRO_5035728854" description="GOLD domain-containing protein" evidence="10">
    <location>
        <begin position="24"/>
        <end position="232"/>
    </location>
</feature>
<keyword evidence="7 9" id="KW-0472">Membrane</keyword>
<evidence type="ECO:0000256" key="5">
    <source>
        <dbReference type="ARBA" id="ARBA00022989"/>
    </source>
</evidence>
<reference evidence="12" key="1">
    <citation type="submission" date="2019-12" db="EMBL/GenBank/DDBJ databases">
        <title>Genome sequencing and annotation of Brassica cretica.</title>
        <authorList>
            <person name="Studholme D.J."/>
            <person name="Sarris P.F."/>
        </authorList>
    </citation>
    <scope>NUCLEOTIDE SEQUENCE</scope>
    <source>
        <strain evidence="12">PFS-001/15</strain>
        <tissue evidence="12">Leaf</tissue>
    </source>
</reference>
<dbReference type="EMBL" id="QGKW02000717">
    <property type="protein sequence ID" value="KAF2598671.1"/>
    <property type="molecule type" value="Genomic_DNA"/>
</dbReference>
<dbReference type="GO" id="GO:0016020">
    <property type="term" value="C:membrane"/>
    <property type="evidence" value="ECO:0007669"/>
    <property type="project" value="UniProtKB-SubCell"/>
</dbReference>
<dbReference type="PROSITE" id="PS50866">
    <property type="entry name" value="GOLD"/>
    <property type="match status" value="1"/>
</dbReference>
<keyword evidence="4 10" id="KW-0732">Signal</keyword>
<feature type="domain" description="GOLD" evidence="11">
    <location>
        <begin position="33"/>
        <end position="167"/>
    </location>
</feature>
<comment type="similarity">
    <text evidence="2 8">Belongs to the EMP24/GP25L family.</text>
</comment>
<evidence type="ECO:0000256" key="8">
    <source>
        <dbReference type="RuleBase" id="RU003827"/>
    </source>
</evidence>
<evidence type="ECO:0000256" key="3">
    <source>
        <dbReference type="ARBA" id="ARBA00022692"/>
    </source>
</evidence>
<name>A0A8S9KYD9_BRACR</name>
<keyword evidence="5 9" id="KW-1133">Transmembrane helix</keyword>
<dbReference type="Proteomes" id="UP000712281">
    <property type="component" value="Unassembled WGS sequence"/>
</dbReference>
<dbReference type="AlphaFoldDB" id="A0A8S9KYD9"/>
<sequence>MDLLRQSFVFLLILTLLSPTTLSMRFELHSGQMKCISEDIQEKSISVGKYFIVNPNEDHPLPLPASHKVTAKVVHFVNVSPRSLSMMMSPKWNTLHEAVKVEAGEFSFTASETGDYFTCISAVDYKPETTLTIDFVWTSGVHSVHSKDWSKVPKRSQVKMMELSVKRLFDTVESIHDEMYYLRDREAEMQELNRSTNSKMAWFSFLSLGVCLSVAGLQFWHLKSFFEKKKLI</sequence>
<evidence type="ECO:0000256" key="1">
    <source>
        <dbReference type="ARBA" id="ARBA00004479"/>
    </source>
</evidence>
<keyword evidence="6" id="KW-0175">Coiled coil</keyword>
<organism evidence="12 13">
    <name type="scientific">Brassica cretica</name>
    <name type="common">Mustard</name>
    <dbReference type="NCBI Taxonomy" id="69181"/>
    <lineage>
        <taxon>Eukaryota</taxon>
        <taxon>Viridiplantae</taxon>
        <taxon>Streptophyta</taxon>
        <taxon>Embryophyta</taxon>
        <taxon>Tracheophyta</taxon>
        <taxon>Spermatophyta</taxon>
        <taxon>Magnoliopsida</taxon>
        <taxon>eudicotyledons</taxon>
        <taxon>Gunneridae</taxon>
        <taxon>Pentapetalae</taxon>
        <taxon>rosids</taxon>
        <taxon>malvids</taxon>
        <taxon>Brassicales</taxon>
        <taxon>Brassicaceae</taxon>
        <taxon>Brassiceae</taxon>
        <taxon>Brassica</taxon>
    </lineage>
</organism>
<dbReference type="Pfam" id="PF01105">
    <property type="entry name" value="EMP24_GP25L"/>
    <property type="match status" value="1"/>
</dbReference>
<feature type="signal peptide" evidence="10">
    <location>
        <begin position="1"/>
        <end position="23"/>
    </location>
</feature>
<evidence type="ECO:0000313" key="13">
    <source>
        <dbReference type="Proteomes" id="UP000712281"/>
    </source>
</evidence>
<comment type="caution">
    <text evidence="12">The sequence shown here is derived from an EMBL/GenBank/DDBJ whole genome shotgun (WGS) entry which is preliminary data.</text>
</comment>
<comment type="subcellular location">
    <subcellularLocation>
        <location evidence="1 8">Membrane</location>
        <topology evidence="1 8">Single-pass type I membrane protein</topology>
    </subcellularLocation>
</comment>
<dbReference type="SMART" id="SM01190">
    <property type="entry name" value="EMP24_GP25L"/>
    <property type="match status" value="1"/>
</dbReference>